<dbReference type="InterPro" id="IPR004570">
    <property type="entry name" value="Phosphatidylglycerol_P_synth"/>
</dbReference>
<feature type="transmembrane region" description="Helical" evidence="13">
    <location>
        <begin position="20"/>
        <end position="40"/>
    </location>
</feature>
<evidence type="ECO:0000256" key="9">
    <source>
        <dbReference type="ARBA" id="ARBA00023136"/>
    </source>
</evidence>
<dbReference type="AlphaFoldDB" id="A0A370HGA0"/>
<dbReference type="InterPro" id="IPR000462">
    <property type="entry name" value="CDP-OH_P_trans"/>
</dbReference>
<keyword evidence="11" id="KW-1208">Phospholipid metabolism</keyword>
<reference evidence="14 15" key="1">
    <citation type="submission" date="2018-07" db="EMBL/GenBank/DDBJ databases">
        <title>Genomic Encyclopedia of Type Strains, Phase IV (KMG-IV): sequencing the most valuable type-strain genomes for metagenomic binning, comparative biology and taxonomic classification.</title>
        <authorList>
            <person name="Goeker M."/>
        </authorList>
    </citation>
    <scope>NUCLEOTIDE SEQUENCE [LARGE SCALE GENOMIC DNA]</scope>
    <source>
        <strain evidence="14 15">DSM 44952</strain>
    </source>
</reference>
<evidence type="ECO:0000256" key="12">
    <source>
        <dbReference type="RuleBase" id="RU003750"/>
    </source>
</evidence>
<dbReference type="GO" id="GO:0016020">
    <property type="term" value="C:membrane"/>
    <property type="evidence" value="ECO:0007669"/>
    <property type="project" value="UniProtKB-SubCell"/>
</dbReference>
<keyword evidence="7 13" id="KW-1133">Transmembrane helix</keyword>
<dbReference type="RefSeq" id="WP_068021953.1">
    <property type="nucleotide sequence ID" value="NZ_QQAZ01000001.1"/>
</dbReference>
<dbReference type="InterPro" id="IPR050324">
    <property type="entry name" value="CDP-alcohol_PTase-I"/>
</dbReference>
<feature type="transmembrane region" description="Helical" evidence="13">
    <location>
        <begin position="135"/>
        <end position="154"/>
    </location>
</feature>
<proteinExistence type="inferred from homology"/>
<evidence type="ECO:0000256" key="8">
    <source>
        <dbReference type="ARBA" id="ARBA00023098"/>
    </source>
</evidence>
<evidence type="ECO:0000313" key="14">
    <source>
        <dbReference type="EMBL" id="RDI55790.1"/>
    </source>
</evidence>
<keyword evidence="6 13" id="KW-0812">Transmembrane</keyword>
<comment type="pathway">
    <text evidence="2">Lipid metabolism; phospholipid metabolism.</text>
</comment>
<dbReference type="GO" id="GO:0046474">
    <property type="term" value="P:glycerophospholipid biosynthetic process"/>
    <property type="evidence" value="ECO:0007669"/>
    <property type="project" value="TreeGrafter"/>
</dbReference>
<keyword evidence="4" id="KW-0444">Lipid biosynthesis</keyword>
<evidence type="ECO:0000256" key="3">
    <source>
        <dbReference type="ARBA" id="ARBA00010441"/>
    </source>
</evidence>
<feature type="transmembrane region" description="Helical" evidence="13">
    <location>
        <begin position="166"/>
        <end position="187"/>
    </location>
</feature>
<keyword evidence="15" id="KW-1185">Reference proteome</keyword>
<sequence>MTSEPPGPAADGRQDRILTVPNVLSVLRLIGVPVLLWLLLVERADGWAFTLLIVSGFTDFLDGKLARLLDQYSRLGALLDPFVDRLYLVATILGLLVRGILPWPFVVVLIGRELVLAAVLPIYKRRELPLPEVIYLGKAATFALMSALPWLLAGQMDWALAGFSRAFGWAFLIWGTAAYVWTGVLYLGKAVAVARAIPAVPQGSRIET</sequence>
<evidence type="ECO:0000256" key="7">
    <source>
        <dbReference type="ARBA" id="ARBA00022989"/>
    </source>
</evidence>
<comment type="subcellular location">
    <subcellularLocation>
        <location evidence="1">Membrane</location>
        <topology evidence="1">Multi-pass membrane protein</topology>
    </subcellularLocation>
</comment>
<evidence type="ECO:0000256" key="5">
    <source>
        <dbReference type="ARBA" id="ARBA00022679"/>
    </source>
</evidence>
<dbReference type="STRING" id="1210089.GCA_001613165_04153"/>
<dbReference type="Pfam" id="PF01066">
    <property type="entry name" value="CDP-OH_P_transf"/>
    <property type="match status" value="1"/>
</dbReference>
<evidence type="ECO:0000313" key="15">
    <source>
        <dbReference type="Proteomes" id="UP000255355"/>
    </source>
</evidence>
<dbReference type="GO" id="GO:0008444">
    <property type="term" value="F:CDP-diacylglycerol-glycerol-3-phosphate 3-phosphatidyltransferase activity"/>
    <property type="evidence" value="ECO:0007669"/>
    <property type="project" value="InterPro"/>
</dbReference>
<dbReference type="UniPathway" id="UPA00085"/>
<comment type="similarity">
    <text evidence="3 12">Belongs to the CDP-alcohol phosphatidyltransferase class-I family.</text>
</comment>
<gene>
    <name evidence="14" type="ORF">DFR68_101626</name>
</gene>
<evidence type="ECO:0000256" key="4">
    <source>
        <dbReference type="ARBA" id="ARBA00022516"/>
    </source>
</evidence>
<evidence type="ECO:0000256" key="10">
    <source>
        <dbReference type="ARBA" id="ARBA00023209"/>
    </source>
</evidence>
<dbReference type="Gene3D" id="1.20.120.1760">
    <property type="match status" value="1"/>
</dbReference>
<dbReference type="PANTHER" id="PTHR14269">
    <property type="entry name" value="CDP-DIACYLGLYCEROL--GLYCEROL-3-PHOSPHATE 3-PHOSPHATIDYLTRANSFERASE-RELATED"/>
    <property type="match status" value="1"/>
</dbReference>
<dbReference type="Proteomes" id="UP000255355">
    <property type="component" value="Unassembled WGS sequence"/>
</dbReference>
<evidence type="ECO:0000256" key="6">
    <source>
        <dbReference type="ARBA" id="ARBA00022692"/>
    </source>
</evidence>
<evidence type="ECO:0000256" key="1">
    <source>
        <dbReference type="ARBA" id="ARBA00004141"/>
    </source>
</evidence>
<evidence type="ECO:0000256" key="2">
    <source>
        <dbReference type="ARBA" id="ARBA00005074"/>
    </source>
</evidence>
<evidence type="ECO:0000256" key="11">
    <source>
        <dbReference type="ARBA" id="ARBA00023264"/>
    </source>
</evidence>
<protein>
    <submittedName>
        <fullName evidence="14">CDP-diacylglycerol--glycerol-3-phosphate 3-phosphatidyltransferase/cardiolipin synthase</fullName>
    </submittedName>
</protein>
<evidence type="ECO:0000256" key="13">
    <source>
        <dbReference type="SAM" id="Phobius"/>
    </source>
</evidence>
<comment type="caution">
    <text evidence="14">The sequence shown here is derived from an EMBL/GenBank/DDBJ whole genome shotgun (WGS) entry which is preliminary data.</text>
</comment>
<keyword evidence="8" id="KW-0443">Lipid metabolism</keyword>
<keyword evidence="9 13" id="KW-0472">Membrane</keyword>
<keyword evidence="5 12" id="KW-0808">Transferase</keyword>
<dbReference type="EMBL" id="QQAZ01000001">
    <property type="protein sequence ID" value="RDI55790.1"/>
    <property type="molecule type" value="Genomic_DNA"/>
</dbReference>
<dbReference type="PIRSF" id="PIRSF000847">
    <property type="entry name" value="Phos_ph_gly_syn"/>
    <property type="match status" value="1"/>
</dbReference>
<dbReference type="PROSITE" id="PS00379">
    <property type="entry name" value="CDP_ALCOHOL_P_TRANSF"/>
    <property type="match status" value="1"/>
</dbReference>
<dbReference type="PANTHER" id="PTHR14269:SF62">
    <property type="entry name" value="CDP-DIACYLGLYCEROL--GLYCEROL-3-PHOSPHATE 3-PHOSPHATIDYLTRANSFERASE 1, CHLOROPLASTIC"/>
    <property type="match status" value="1"/>
</dbReference>
<dbReference type="InterPro" id="IPR043130">
    <property type="entry name" value="CDP-OH_PTrfase_TM_dom"/>
</dbReference>
<dbReference type="OrthoDB" id="9796672at2"/>
<name>A0A370HGA0_9NOCA</name>
<organism evidence="14 15">
    <name type="scientific">Nocardia mexicana</name>
    <dbReference type="NCBI Taxonomy" id="279262"/>
    <lineage>
        <taxon>Bacteria</taxon>
        <taxon>Bacillati</taxon>
        <taxon>Actinomycetota</taxon>
        <taxon>Actinomycetes</taxon>
        <taxon>Mycobacteriales</taxon>
        <taxon>Nocardiaceae</taxon>
        <taxon>Nocardia</taxon>
    </lineage>
</organism>
<dbReference type="InterPro" id="IPR048254">
    <property type="entry name" value="CDP_ALCOHOL_P_TRANSF_CS"/>
</dbReference>
<keyword evidence="10" id="KW-0594">Phospholipid biosynthesis</keyword>
<accession>A0A370HGA0</accession>